<comment type="caution">
    <text evidence="2">The sequence shown here is derived from an EMBL/GenBank/DDBJ whole genome shotgun (WGS) entry which is preliminary data.</text>
</comment>
<evidence type="ECO:0000313" key="2">
    <source>
        <dbReference type="EMBL" id="OHV27664.1"/>
    </source>
</evidence>
<proteinExistence type="predicted"/>
<dbReference type="Proteomes" id="UP000179627">
    <property type="component" value="Unassembled WGS sequence"/>
</dbReference>
<dbReference type="EMBL" id="MBLM01000187">
    <property type="protein sequence ID" value="OHV27664.1"/>
    <property type="molecule type" value="Genomic_DNA"/>
</dbReference>
<sequence>MIKQRVDPHPPLPTRRRRDGRNGSRHYGDLGTTTDRSCTSVALDQQGSGYLRGAEEARAW</sequence>
<feature type="region of interest" description="Disordered" evidence="1">
    <location>
        <begin position="1"/>
        <end position="37"/>
    </location>
</feature>
<protein>
    <submittedName>
        <fullName evidence="2">Uncharacterized protein</fullName>
    </submittedName>
</protein>
<organism evidence="2 3">
    <name type="scientific">Parafrankia colletiae</name>
    <dbReference type="NCBI Taxonomy" id="573497"/>
    <lineage>
        <taxon>Bacteria</taxon>
        <taxon>Bacillati</taxon>
        <taxon>Actinomycetota</taxon>
        <taxon>Actinomycetes</taxon>
        <taxon>Frankiales</taxon>
        <taxon>Frankiaceae</taxon>
        <taxon>Parafrankia</taxon>
    </lineage>
</organism>
<evidence type="ECO:0000313" key="3">
    <source>
        <dbReference type="Proteomes" id="UP000179627"/>
    </source>
</evidence>
<name>A0A1S1Q649_9ACTN</name>
<reference evidence="3" key="1">
    <citation type="submission" date="2016-07" db="EMBL/GenBank/DDBJ databases">
        <title>Sequence Frankia sp. strain CcI1.17.</title>
        <authorList>
            <person name="Ghodhbane-Gtari F."/>
            <person name="Swanson E."/>
            <person name="Gueddou A."/>
            <person name="Morris K."/>
            <person name="Hezbri K."/>
            <person name="Ktari A."/>
            <person name="Nouioui I."/>
            <person name="Abebe-Akele F."/>
            <person name="Simpson S."/>
            <person name="Thomas K."/>
            <person name="Gtari M."/>
            <person name="Tisa L.S."/>
            <person name="Hurst S."/>
        </authorList>
    </citation>
    <scope>NUCLEOTIDE SEQUENCE [LARGE SCALE GENOMIC DNA]</scope>
    <source>
        <strain evidence="3">Cc1.17</strain>
    </source>
</reference>
<keyword evidence="3" id="KW-1185">Reference proteome</keyword>
<dbReference type="AlphaFoldDB" id="A0A1S1Q649"/>
<evidence type="ECO:0000256" key="1">
    <source>
        <dbReference type="SAM" id="MobiDB-lite"/>
    </source>
</evidence>
<accession>A0A1S1Q649</accession>
<gene>
    <name evidence="2" type="ORF">CC117_31090</name>
</gene>